<reference evidence="2" key="1">
    <citation type="submission" date="2020-08" db="EMBL/GenBank/DDBJ databases">
        <title>Multicomponent nature underlies the extraordinary mechanical properties of spider dragline silk.</title>
        <authorList>
            <person name="Kono N."/>
            <person name="Nakamura H."/>
            <person name="Mori M."/>
            <person name="Yoshida Y."/>
            <person name="Ohtoshi R."/>
            <person name="Malay A.D."/>
            <person name="Moran D.A.P."/>
            <person name="Tomita M."/>
            <person name="Numata K."/>
            <person name="Arakawa K."/>
        </authorList>
    </citation>
    <scope>NUCLEOTIDE SEQUENCE</scope>
</reference>
<keyword evidence="3" id="KW-1185">Reference proteome</keyword>
<evidence type="ECO:0000313" key="2">
    <source>
        <dbReference type="EMBL" id="GFT98687.1"/>
    </source>
</evidence>
<name>A0A8X6Q3Y5_NEPPI</name>
<dbReference type="AlphaFoldDB" id="A0A8X6Q3Y5"/>
<dbReference type="Proteomes" id="UP000887013">
    <property type="component" value="Unassembled WGS sequence"/>
</dbReference>
<dbReference type="EMBL" id="BMAW01122398">
    <property type="protein sequence ID" value="GFT98687.1"/>
    <property type="molecule type" value="Genomic_DNA"/>
</dbReference>
<comment type="caution">
    <text evidence="2">The sequence shown here is derived from an EMBL/GenBank/DDBJ whole genome shotgun (WGS) entry which is preliminary data.</text>
</comment>
<gene>
    <name evidence="1" type="ORF">NPIL_167181</name>
    <name evidence="2" type="ORF">NPIL_23111</name>
</gene>
<dbReference type="EMBL" id="BMAW01117242">
    <property type="protein sequence ID" value="GFT74159.1"/>
    <property type="molecule type" value="Genomic_DNA"/>
</dbReference>
<dbReference type="OrthoDB" id="6471928at2759"/>
<proteinExistence type="predicted"/>
<organism evidence="2 3">
    <name type="scientific">Nephila pilipes</name>
    <name type="common">Giant wood spider</name>
    <name type="synonym">Nephila maculata</name>
    <dbReference type="NCBI Taxonomy" id="299642"/>
    <lineage>
        <taxon>Eukaryota</taxon>
        <taxon>Metazoa</taxon>
        <taxon>Ecdysozoa</taxon>
        <taxon>Arthropoda</taxon>
        <taxon>Chelicerata</taxon>
        <taxon>Arachnida</taxon>
        <taxon>Araneae</taxon>
        <taxon>Araneomorphae</taxon>
        <taxon>Entelegynae</taxon>
        <taxon>Araneoidea</taxon>
        <taxon>Nephilidae</taxon>
        <taxon>Nephila</taxon>
    </lineage>
</organism>
<evidence type="ECO:0000313" key="3">
    <source>
        <dbReference type="Proteomes" id="UP000887013"/>
    </source>
</evidence>
<accession>A0A8X6Q3Y5</accession>
<sequence length="104" mass="12483">MATNHSFSSSLFEKLFKHNLVSAKGYVKGTREELIEFRNLLLLEARDRTTVLYKQRVLRRDLKELDEWLEKISKPDTEVHYFTSKPPEESKMDEYRFRKRTASK</sequence>
<evidence type="ECO:0000313" key="1">
    <source>
        <dbReference type="EMBL" id="GFT74159.1"/>
    </source>
</evidence>
<protein>
    <submittedName>
        <fullName evidence="2">Uncharacterized protein</fullName>
    </submittedName>
</protein>